<organism evidence="2 3">
    <name type="scientific">Streptomyces triticirhizae</name>
    <dbReference type="NCBI Taxonomy" id="2483353"/>
    <lineage>
        <taxon>Bacteria</taxon>
        <taxon>Bacillati</taxon>
        <taxon>Actinomycetota</taxon>
        <taxon>Actinomycetes</taxon>
        <taxon>Kitasatosporales</taxon>
        <taxon>Streptomycetaceae</taxon>
        <taxon>Streptomyces</taxon>
    </lineage>
</organism>
<feature type="region of interest" description="Disordered" evidence="1">
    <location>
        <begin position="114"/>
        <end position="143"/>
    </location>
</feature>
<comment type="caution">
    <text evidence="2">The sequence shown here is derived from an EMBL/GenBank/DDBJ whole genome shotgun (WGS) entry which is preliminary data.</text>
</comment>
<dbReference type="Proteomes" id="UP000278673">
    <property type="component" value="Unassembled WGS sequence"/>
</dbReference>
<keyword evidence="3" id="KW-1185">Reference proteome</keyword>
<accession>A0A3M2LPV6</accession>
<proteinExistence type="predicted"/>
<dbReference type="EMBL" id="RFFJ01000071">
    <property type="protein sequence ID" value="RMI39524.1"/>
    <property type="molecule type" value="Genomic_DNA"/>
</dbReference>
<evidence type="ECO:0000313" key="2">
    <source>
        <dbReference type="EMBL" id="RMI39524.1"/>
    </source>
</evidence>
<gene>
    <name evidence="2" type="ORF">EBN88_14545</name>
</gene>
<evidence type="ECO:0000313" key="3">
    <source>
        <dbReference type="Proteomes" id="UP000278673"/>
    </source>
</evidence>
<dbReference type="AlphaFoldDB" id="A0A3M2LPV6"/>
<feature type="compositionally biased region" description="Low complexity" evidence="1">
    <location>
        <begin position="46"/>
        <end position="93"/>
    </location>
</feature>
<sequence>RLPHGLGTAAVPHRQLAQRGGEPGRLPHLQRLRRAADPDHRHRAAPGRQPGQRPFAAAAAQPGAAQPRLGDGHQPQPGQRQAPPAQPQFVFGQRDGRTQRIPRALLRVTRQLHACRPPFPDPSPPAGTSCDLSGGRVVPGTPG</sequence>
<reference evidence="2 3" key="1">
    <citation type="submission" date="2018-10" db="EMBL/GenBank/DDBJ databases">
        <title>Isolation, diversity and antifungal activity of actinobacteria from wheat.</title>
        <authorList>
            <person name="Han C."/>
        </authorList>
    </citation>
    <scope>NUCLEOTIDE SEQUENCE [LARGE SCALE GENOMIC DNA]</scope>
    <source>
        <strain evidence="2 3">NEAU-YY642</strain>
    </source>
</reference>
<feature type="region of interest" description="Disordered" evidence="1">
    <location>
        <begin position="1"/>
        <end position="98"/>
    </location>
</feature>
<feature type="non-terminal residue" evidence="2">
    <location>
        <position position="1"/>
    </location>
</feature>
<protein>
    <submittedName>
        <fullName evidence="2">Uncharacterized protein</fullName>
    </submittedName>
</protein>
<evidence type="ECO:0000256" key="1">
    <source>
        <dbReference type="SAM" id="MobiDB-lite"/>
    </source>
</evidence>
<name>A0A3M2LPV6_9ACTN</name>